<dbReference type="Proteomes" id="UP000186919">
    <property type="component" value="Unassembled WGS sequence"/>
</dbReference>
<evidence type="ECO:0000313" key="1">
    <source>
        <dbReference type="EMBL" id="OAT70934.1"/>
    </source>
</evidence>
<evidence type="ECO:0000313" key="2">
    <source>
        <dbReference type="Proteomes" id="UP000186919"/>
    </source>
</evidence>
<proteinExistence type="predicted"/>
<evidence type="ECO:0008006" key="3">
    <source>
        <dbReference type="Google" id="ProtNLM"/>
    </source>
</evidence>
<reference evidence="1 2" key="1">
    <citation type="submission" date="2016-01" db="EMBL/GenBank/DDBJ databases">
        <title>Mycobacterium immunogenum strain CD11_6 genome sequencing and assembly.</title>
        <authorList>
            <person name="Kaur G."/>
            <person name="Nair G.R."/>
            <person name="Mayilraj S."/>
        </authorList>
    </citation>
    <scope>NUCLEOTIDE SEQUENCE [LARGE SCALE GENOMIC DNA]</scope>
    <source>
        <strain evidence="1 2">CD11-6</strain>
    </source>
</reference>
<dbReference type="EMBL" id="LQYE01000001">
    <property type="protein sequence ID" value="OAT70934.1"/>
    <property type="molecule type" value="Genomic_DNA"/>
</dbReference>
<sequence>MPTEAAEFQLLLTRLTVELGGEIANLLARIAGMQPVEQMAYITAAYPEVVTPYLAASNDLTQAWYEAQPVVVAPSAPAFETVAAPLLDIEALAISGRWSLTQGKPVEALQGSATRSVFDQSRRTISDNVERETGARWARYASANACNFCKMLATRGAVYTSEASALGVTGRSVNLETSDRRAIAAGQMTRDEALARRSTFRSAREAGKRGRQVGDARVGALRGSQQYGDKYHDWCHCIAVAVRPGGSYEPPSYVEQWDKQYADAVTATREAGQTKGKYGAIDFKAVLRHMDAQQREQTSTP</sequence>
<dbReference type="InterPro" id="IPR057369">
    <property type="entry name" value="VG15"/>
</dbReference>
<accession>A0A179VGS2</accession>
<dbReference type="RefSeq" id="WP_064628074.1">
    <property type="nucleotide sequence ID" value="NZ_LQYE01000001.1"/>
</dbReference>
<gene>
    <name evidence="1" type="ORF">AWB85_06585</name>
</gene>
<comment type="caution">
    <text evidence="1">The sequence shown here is derived from an EMBL/GenBank/DDBJ whole genome shotgun (WGS) entry which is preliminary data.</text>
</comment>
<name>A0A179VGS2_9MYCO</name>
<dbReference type="Pfam" id="PF25310">
    <property type="entry name" value="VG15"/>
    <property type="match status" value="2"/>
</dbReference>
<protein>
    <recommendedName>
        <fullName evidence="3">Capsid maturation protease</fullName>
    </recommendedName>
</protein>
<organism evidence="1 2">
    <name type="scientific">Mycobacteroides immunogenum</name>
    <dbReference type="NCBI Taxonomy" id="83262"/>
    <lineage>
        <taxon>Bacteria</taxon>
        <taxon>Bacillati</taxon>
        <taxon>Actinomycetota</taxon>
        <taxon>Actinomycetes</taxon>
        <taxon>Mycobacteriales</taxon>
        <taxon>Mycobacteriaceae</taxon>
        <taxon>Mycobacteroides</taxon>
    </lineage>
</organism>
<dbReference type="AlphaFoldDB" id="A0A179VGS2"/>